<evidence type="ECO:0008006" key="6">
    <source>
        <dbReference type="Google" id="ProtNLM"/>
    </source>
</evidence>
<dbReference type="EMBL" id="JAUOQI010000001">
    <property type="protein sequence ID" value="MDO6576090.1"/>
    <property type="molecule type" value="Genomic_DNA"/>
</dbReference>
<dbReference type="GeneID" id="83258342"/>
<accession>A0AAW7YZ83</accession>
<evidence type="ECO:0000313" key="2">
    <source>
        <dbReference type="EMBL" id="AMJ74505.1"/>
    </source>
</evidence>
<gene>
    <name evidence="2" type="ORF">AVL57_11330</name>
    <name evidence="3" type="ORF">Q4527_01750</name>
</gene>
<organism evidence="3 5">
    <name type="scientific">Alteromonas stellipolaris</name>
    <dbReference type="NCBI Taxonomy" id="233316"/>
    <lineage>
        <taxon>Bacteria</taxon>
        <taxon>Pseudomonadati</taxon>
        <taxon>Pseudomonadota</taxon>
        <taxon>Gammaproteobacteria</taxon>
        <taxon>Alteromonadales</taxon>
        <taxon>Alteromonadaceae</taxon>
        <taxon>Alteromonas/Salinimonas group</taxon>
        <taxon>Alteromonas</taxon>
    </lineage>
</organism>
<dbReference type="RefSeq" id="WP_057791713.1">
    <property type="nucleotide sequence ID" value="NZ_CANLMS010000006.1"/>
</dbReference>
<reference evidence="2 4" key="1">
    <citation type="submission" date="2015-12" db="EMBL/GenBank/DDBJ databases">
        <title>Intraspecies pangenome expansion in the marine bacterium Alteromonas.</title>
        <authorList>
            <person name="Lopez-Perez M."/>
            <person name="Rodriguez-Valera F."/>
        </authorList>
    </citation>
    <scope>NUCLEOTIDE SEQUENCE [LARGE SCALE GENOMIC DNA]</scope>
    <source>
        <strain evidence="2 4">LMG 21861</strain>
    </source>
</reference>
<dbReference type="Proteomes" id="UP001170717">
    <property type="component" value="Unassembled WGS sequence"/>
</dbReference>
<keyword evidence="1" id="KW-0472">Membrane</keyword>
<feature type="transmembrane region" description="Helical" evidence="1">
    <location>
        <begin position="12"/>
        <end position="34"/>
    </location>
</feature>
<evidence type="ECO:0000313" key="3">
    <source>
        <dbReference type="EMBL" id="MDO6576090.1"/>
    </source>
</evidence>
<evidence type="ECO:0000313" key="4">
    <source>
        <dbReference type="Proteomes" id="UP000056750"/>
    </source>
</evidence>
<keyword evidence="4" id="KW-1185">Reference proteome</keyword>
<sequence length="171" mass="19435">MAREKWYRNPEMIIALTALFIGLLTAFISIYSAYTDRAYAKASVWPKIEISRSHNTNSFSYGVANKGTGPALIKYAKVYSGTKFLKKWSEFPEFKNISQSHLNNTTLPSGHSITPLKYKGESVSDILAIDDNIEIELCYCSIYEDCWVVDRTNITQPVNSCSVRSEHAFWQ</sequence>
<evidence type="ECO:0000313" key="5">
    <source>
        <dbReference type="Proteomes" id="UP001170717"/>
    </source>
</evidence>
<dbReference type="Proteomes" id="UP000056750">
    <property type="component" value="Chromosome"/>
</dbReference>
<proteinExistence type="predicted"/>
<keyword evidence="1" id="KW-0812">Transmembrane</keyword>
<protein>
    <recommendedName>
        <fullName evidence="6">Type IV pilin</fullName>
    </recommendedName>
</protein>
<dbReference type="EMBL" id="CP013926">
    <property type="protein sequence ID" value="AMJ74505.1"/>
    <property type="molecule type" value="Genomic_DNA"/>
</dbReference>
<evidence type="ECO:0000256" key="1">
    <source>
        <dbReference type="SAM" id="Phobius"/>
    </source>
</evidence>
<name>A0AAW7YZ83_9ALTE</name>
<keyword evidence="1" id="KW-1133">Transmembrane helix</keyword>
<dbReference type="KEGG" id="asq:AVL57_11330"/>
<reference evidence="3" key="2">
    <citation type="submission" date="2023-07" db="EMBL/GenBank/DDBJ databases">
        <title>Genome content predicts the carbon catabolic preferences of heterotrophic bacteria.</title>
        <authorList>
            <person name="Gralka M."/>
        </authorList>
    </citation>
    <scope>NUCLEOTIDE SEQUENCE</scope>
    <source>
        <strain evidence="3">F2M12</strain>
    </source>
</reference>
<dbReference type="AlphaFoldDB" id="A0AAW7YZ83"/>